<dbReference type="STRING" id="1423750.FC89_GL000957"/>
<dbReference type="Proteomes" id="UP000051451">
    <property type="component" value="Unassembled WGS sequence"/>
</dbReference>
<protein>
    <submittedName>
        <fullName evidence="2">Amidohydrolase 3</fullName>
    </submittedName>
</protein>
<dbReference type="Gene3D" id="3.10.310.70">
    <property type="match status" value="1"/>
</dbReference>
<dbReference type="AlphaFoldDB" id="A0A0R1VKH6"/>
<accession>A0A0R1VKH6</accession>
<dbReference type="PANTHER" id="PTHR22642">
    <property type="entry name" value="IMIDAZOLONEPROPIONASE"/>
    <property type="match status" value="1"/>
</dbReference>
<dbReference type="SUPFAM" id="SSF51338">
    <property type="entry name" value="Composite domain of metallo-dependent hydrolases"/>
    <property type="match status" value="1"/>
</dbReference>
<keyword evidence="3" id="KW-1185">Reference proteome</keyword>
<dbReference type="CDD" id="cd01300">
    <property type="entry name" value="YtcJ_like"/>
    <property type="match status" value="1"/>
</dbReference>
<dbReference type="SUPFAM" id="SSF51556">
    <property type="entry name" value="Metallo-dependent hydrolases"/>
    <property type="match status" value="1"/>
</dbReference>
<proteinExistence type="predicted"/>
<feature type="domain" description="Amidohydrolase 3" evidence="1">
    <location>
        <begin position="53"/>
        <end position="541"/>
    </location>
</feature>
<keyword evidence="2" id="KW-0378">Hydrolase</keyword>
<comment type="caution">
    <text evidence="2">The sequence shown here is derived from an EMBL/GenBank/DDBJ whole genome shotgun (WGS) entry which is preliminary data.</text>
</comment>
<name>A0A0R1VKH6_9LACO</name>
<dbReference type="Gene3D" id="2.30.40.10">
    <property type="entry name" value="Urease, subunit C, domain 1"/>
    <property type="match status" value="1"/>
</dbReference>
<reference evidence="2 3" key="1">
    <citation type="journal article" date="2015" name="Genome Announc.">
        <title>Expanding the biotechnology potential of lactobacilli through comparative genomics of 213 strains and associated genera.</title>
        <authorList>
            <person name="Sun Z."/>
            <person name="Harris H.M."/>
            <person name="McCann A."/>
            <person name="Guo C."/>
            <person name="Argimon S."/>
            <person name="Zhang W."/>
            <person name="Yang X."/>
            <person name="Jeffery I.B."/>
            <person name="Cooney J.C."/>
            <person name="Kagawa T.F."/>
            <person name="Liu W."/>
            <person name="Song Y."/>
            <person name="Salvetti E."/>
            <person name="Wrobel A."/>
            <person name="Rasinkangas P."/>
            <person name="Parkhill J."/>
            <person name="Rea M.C."/>
            <person name="O'Sullivan O."/>
            <person name="Ritari J."/>
            <person name="Douillard F.P."/>
            <person name="Paul Ross R."/>
            <person name="Yang R."/>
            <person name="Briner A.E."/>
            <person name="Felis G.E."/>
            <person name="de Vos W.M."/>
            <person name="Barrangou R."/>
            <person name="Klaenhammer T.R."/>
            <person name="Caufield P.W."/>
            <person name="Cui Y."/>
            <person name="Zhang H."/>
            <person name="O'Toole P.W."/>
        </authorList>
    </citation>
    <scope>NUCLEOTIDE SEQUENCE [LARGE SCALE GENOMIC DNA]</scope>
    <source>
        <strain evidence="2 3">DSM 18630</strain>
    </source>
</reference>
<organism evidence="2 3">
    <name type="scientific">Liquorilactobacillus ghanensis DSM 18630</name>
    <dbReference type="NCBI Taxonomy" id="1423750"/>
    <lineage>
        <taxon>Bacteria</taxon>
        <taxon>Bacillati</taxon>
        <taxon>Bacillota</taxon>
        <taxon>Bacilli</taxon>
        <taxon>Lactobacillales</taxon>
        <taxon>Lactobacillaceae</taxon>
        <taxon>Liquorilactobacillus</taxon>
    </lineage>
</organism>
<dbReference type="Gene3D" id="3.20.20.140">
    <property type="entry name" value="Metal-dependent hydrolases"/>
    <property type="match status" value="1"/>
</dbReference>
<dbReference type="EMBL" id="AZGB01000016">
    <property type="protein sequence ID" value="KRM06090.1"/>
    <property type="molecule type" value="Genomic_DNA"/>
</dbReference>
<sequence>MSQLESIKILKSKSILNATLDHFFAGALVIKDNRIIDIVSENIPQQYQNTNNEVIDFGDRTILPGFIESHAHIFLSALVAAKQIILINGHSESECVADLVKKAQAVPNNLPGDWLVGKGWYLPHWIPCRMPTKNSLDQVFPDRPTVVIADDLHTLWLNSAALNKLLPKAAPERYDQDVHLDKSGDPDGVIGEQTAMGFLHEIFNYSDQKRAAILRPYLTKLTQYGITSVCDLALLPAKTAAGMDDQIYPAAYKNLALQNHLPVRVNLYPYFGRGVAEIKQLRQKFTTEQIKVAGGKLFFDGVTSSYTAWMKSNYEQKEIRGTPNIAPNLMKNLIFLAAENQIPLRIHTIGDQAIHQAILDFQAATAKFGSLKSGHHCLEHLETIDPNDISLLKKNDLIASIQPSHPLLDYQTVSQYVGRRAARMWPFATFFQRNIPVAFGTDSPVVTDIRPMQNIYFAMTRQTLNGDPPGGWHPKEKLSLFQALQGQTINAAKACSLEEQTGSLQVGKSADICVLERNIENLAADQLKNIQVDATLLAGNWTFK</sequence>
<dbReference type="InterPro" id="IPR032466">
    <property type="entry name" value="Metal_Hydrolase"/>
</dbReference>
<dbReference type="GO" id="GO:0016810">
    <property type="term" value="F:hydrolase activity, acting on carbon-nitrogen (but not peptide) bonds"/>
    <property type="evidence" value="ECO:0007669"/>
    <property type="project" value="InterPro"/>
</dbReference>
<dbReference type="PANTHER" id="PTHR22642:SF20">
    <property type="entry name" value="AMIDOHYDROLASE 3 DOMAIN-CONTAINING PROTEIN"/>
    <property type="match status" value="1"/>
</dbReference>
<dbReference type="InterPro" id="IPR033932">
    <property type="entry name" value="YtcJ-like"/>
</dbReference>
<dbReference type="Pfam" id="PF07969">
    <property type="entry name" value="Amidohydro_3"/>
    <property type="match status" value="1"/>
</dbReference>
<evidence type="ECO:0000313" key="3">
    <source>
        <dbReference type="Proteomes" id="UP000051451"/>
    </source>
</evidence>
<dbReference type="InterPro" id="IPR013108">
    <property type="entry name" value="Amidohydro_3"/>
</dbReference>
<gene>
    <name evidence="2" type="ORF">FC89_GL000957</name>
</gene>
<dbReference type="InterPro" id="IPR011059">
    <property type="entry name" value="Metal-dep_hydrolase_composite"/>
</dbReference>
<evidence type="ECO:0000259" key="1">
    <source>
        <dbReference type="Pfam" id="PF07969"/>
    </source>
</evidence>
<evidence type="ECO:0000313" key="2">
    <source>
        <dbReference type="EMBL" id="KRM06090.1"/>
    </source>
</evidence>
<dbReference type="PATRIC" id="fig|1423750.3.peg.981"/>